<keyword evidence="2" id="KW-0732">Signal</keyword>
<comment type="similarity">
    <text evidence="1">Belongs to the OmpW/AlkL family.</text>
</comment>
<proteinExistence type="inferred from homology"/>
<evidence type="ECO:0000313" key="4">
    <source>
        <dbReference type="Proteomes" id="UP000027180"/>
    </source>
</evidence>
<name>A0A060IDU0_RHIET</name>
<geneLocation type="plasmid" evidence="3 4">
    <name>pRetIE4771b</name>
</geneLocation>
<dbReference type="Gene3D" id="2.40.160.20">
    <property type="match status" value="1"/>
</dbReference>
<organism evidence="3 4">
    <name type="scientific">Rhizobium etli bv. mimosae str. IE4771</name>
    <dbReference type="NCBI Taxonomy" id="1432050"/>
    <lineage>
        <taxon>Bacteria</taxon>
        <taxon>Pseudomonadati</taxon>
        <taxon>Pseudomonadota</taxon>
        <taxon>Alphaproteobacteria</taxon>
        <taxon>Hyphomicrobiales</taxon>
        <taxon>Rhizobiaceae</taxon>
        <taxon>Rhizobium/Agrobacterium group</taxon>
        <taxon>Rhizobium</taxon>
    </lineage>
</organism>
<evidence type="ECO:0000256" key="2">
    <source>
        <dbReference type="SAM" id="SignalP"/>
    </source>
</evidence>
<dbReference type="GO" id="GO:0055085">
    <property type="term" value="P:transmembrane transport"/>
    <property type="evidence" value="ECO:0007669"/>
    <property type="project" value="TreeGrafter"/>
</dbReference>
<dbReference type="SUPFAM" id="SSF56925">
    <property type="entry name" value="OMPA-like"/>
    <property type="match status" value="1"/>
</dbReference>
<feature type="chain" id="PRO_5001583456" evidence="2">
    <location>
        <begin position="25"/>
        <end position="227"/>
    </location>
</feature>
<sequence length="227" mass="24152">MVSSTIVRAIITATALVAPCAAEAENLMTAQGAAPAAPADAGQSPWQMRLRALGVITNDSGGVDGLPGSDLSFSNTLIPEFDLSYFFSNNISLELILGTTYAKVHGGGSISALDEVGETWLLPPTLILQYHLTDLGSFRPYVGAGVNYTMFYNQSGKSARSLDVKNSFGVALQAGFDYMIDDHWGVNVDAKKIFLRPDFDANVGGADVHGKAKLDPWLIGAGLTYRF</sequence>
<gene>
    <name evidence="3" type="ORF">IE4771_PB00150</name>
</gene>
<feature type="signal peptide" evidence="2">
    <location>
        <begin position="1"/>
        <end position="24"/>
    </location>
</feature>
<evidence type="ECO:0000256" key="1">
    <source>
        <dbReference type="ARBA" id="ARBA00009330"/>
    </source>
</evidence>
<dbReference type="AlphaFoldDB" id="A0A060IDU0"/>
<dbReference type="InterPro" id="IPR011250">
    <property type="entry name" value="OMP/PagP_B-barrel"/>
</dbReference>
<dbReference type="PANTHER" id="PTHR36920:SF1">
    <property type="entry name" value="OUTER MEMBRANE PROTEIN W"/>
    <property type="match status" value="1"/>
</dbReference>
<dbReference type="Pfam" id="PF03922">
    <property type="entry name" value="OmpW"/>
    <property type="match status" value="1"/>
</dbReference>
<reference evidence="3 4" key="1">
    <citation type="submission" date="2013-12" db="EMBL/GenBank/DDBJ databases">
        <title>Complete genome sequence of Rhizobium etli bv. mimosae IE4771.</title>
        <authorList>
            <person name="Bustos P."/>
            <person name="Santamaria R.I."/>
            <person name="Lozano L."/>
            <person name="Ormeno-Orrillo E."/>
            <person name="Rogel M.A."/>
            <person name="Romero D."/>
            <person name="Cevallos M.A."/>
            <person name="Martinez-Romero E."/>
            <person name="Gonzalez V."/>
        </authorList>
    </citation>
    <scope>NUCLEOTIDE SEQUENCE [LARGE SCALE GENOMIC DNA]</scope>
    <source>
        <strain evidence="3 4">IE4771</strain>
        <plasmid evidence="4">Plasmid pRetIE4771b</plasmid>
    </source>
</reference>
<accession>A0A060IDU0</accession>
<protein>
    <submittedName>
        <fullName evidence="3">Outer membrane protein</fullName>
    </submittedName>
</protein>
<dbReference type="KEGG" id="rei:IE4771_PB00150"/>
<dbReference type="PANTHER" id="PTHR36920">
    <property type="match status" value="1"/>
</dbReference>
<dbReference type="GO" id="GO:0019867">
    <property type="term" value="C:outer membrane"/>
    <property type="evidence" value="ECO:0007669"/>
    <property type="project" value="InterPro"/>
</dbReference>
<keyword evidence="3" id="KW-0614">Plasmid</keyword>
<dbReference type="OrthoDB" id="9807574at2"/>
<dbReference type="InterPro" id="IPR005618">
    <property type="entry name" value="OMPW"/>
</dbReference>
<dbReference type="RefSeq" id="WP_040140382.1">
    <property type="nucleotide sequence ID" value="NZ_CP006988.1"/>
</dbReference>
<dbReference type="HOGENOM" id="CLU_042505_0_1_5"/>
<evidence type="ECO:0000313" key="3">
    <source>
        <dbReference type="EMBL" id="AIC29881.1"/>
    </source>
</evidence>
<dbReference type="EMBL" id="CP006988">
    <property type="protein sequence ID" value="AIC29881.1"/>
    <property type="molecule type" value="Genomic_DNA"/>
</dbReference>
<dbReference type="Proteomes" id="UP000027180">
    <property type="component" value="Plasmid pRetIE4771b"/>
</dbReference>